<keyword evidence="2" id="KW-1185">Reference proteome</keyword>
<dbReference type="RefSeq" id="WP_343956534.1">
    <property type="nucleotide sequence ID" value="NZ_BAAAMN010000016.1"/>
</dbReference>
<proteinExistence type="predicted"/>
<protein>
    <submittedName>
        <fullName evidence="1">Uncharacterized protein</fullName>
    </submittedName>
</protein>
<organism evidence="1 2">
    <name type="scientific">Yaniella flava</name>
    <dbReference type="NCBI Taxonomy" id="287930"/>
    <lineage>
        <taxon>Bacteria</taxon>
        <taxon>Bacillati</taxon>
        <taxon>Actinomycetota</taxon>
        <taxon>Actinomycetes</taxon>
        <taxon>Micrococcales</taxon>
        <taxon>Micrococcaceae</taxon>
        <taxon>Yaniella</taxon>
    </lineage>
</organism>
<accession>A0ABN2U938</accession>
<reference evidence="1 2" key="1">
    <citation type="journal article" date="2019" name="Int. J. Syst. Evol. Microbiol.">
        <title>The Global Catalogue of Microorganisms (GCM) 10K type strain sequencing project: providing services to taxonomists for standard genome sequencing and annotation.</title>
        <authorList>
            <consortium name="The Broad Institute Genomics Platform"/>
            <consortium name="The Broad Institute Genome Sequencing Center for Infectious Disease"/>
            <person name="Wu L."/>
            <person name="Ma J."/>
        </authorList>
    </citation>
    <scope>NUCLEOTIDE SEQUENCE [LARGE SCALE GENOMIC DNA]</scope>
    <source>
        <strain evidence="1 2">JCM 13595</strain>
    </source>
</reference>
<evidence type="ECO:0000313" key="2">
    <source>
        <dbReference type="Proteomes" id="UP001501461"/>
    </source>
</evidence>
<comment type="caution">
    <text evidence="1">The sequence shown here is derived from an EMBL/GenBank/DDBJ whole genome shotgun (WGS) entry which is preliminary data.</text>
</comment>
<dbReference type="EMBL" id="BAAAMN010000016">
    <property type="protein sequence ID" value="GAA2031962.1"/>
    <property type="molecule type" value="Genomic_DNA"/>
</dbReference>
<gene>
    <name evidence="1" type="ORF">GCM10009720_10280</name>
</gene>
<name>A0ABN2U938_9MICC</name>
<evidence type="ECO:0000313" key="1">
    <source>
        <dbReference type="EMBL" id="GAA2031962.1"/>
    </source>
</evidence>
<sequence>MCGPDVAAAMVEELRSRMPNPPPQQCAIVVENDPVGRAVLALLWEHRSHLTIYLLTHSPAAGHELALQSGIASVRNAPDVHLLAAYELPQVLDSDGALIWAVEAARTDESVQNILVRRNVAQTWMPLAGPFDALTQRYPVQTAPSHELILRDIIRDHARFLNFFGDRLNPKDLYERSKYPAWIAPPQDFMAAVPPMQRVTTDADGNTLATTTFDGALRLHAEHMLQDHRTWIELDPILQVLDEARYDIMVTVSSAYENPNAKGALAVQIHRDETLMASIDIATSPAEVQVPIRAVPHSARLRISVVALKDNPRTSWSKASHTELRVAIHPEGTYAAPRGTGKAKAWLKRFTSRRQPAT</sequence>
<dbReference type="Proteomes" id="UP001501461">
    <property type="component" value="Unassembled WGS sequence"/>
</dbReference>